<dbReference type="HAMAP" id="MF_02087">
    <property type="entry name" value="PLP_homeostasis"/>
    <property type="match status" value="1"/>
</dbReference>
<accession>A0A1H9T6Y4</accession>
<sequence>MSIENNIHATQKQMRDAATTSNRNLEEVHLIAVTKSVSPEIAQEVVQQGIFHLAENRPEKLIEKQESLTDERIKWHYIGSLQTRKVKQVIQRIDYFHALDRLSLAQEIDKRADKVIPCFVQVNVSGEEQKHGIAPADLIAFIHELEAFPKIQVIGLMTMAPNTTDETVIRTTFAGLKKLQQQVETLHLPSAPCHELSMGMSHDFVIAIEEGATFVRVGTKLFATNS</sequence>
<proteinExistence type="inferred from homology"/>
<dbReference type="PIRSF" id="PIRSF004848">
    <property type="entry name" value="YBL036c_PLPDEIII"/>
    <property type="match status" value="1"/>
</dbReference>
<gene>
    <name evidence="6" type="ORF">SAMN04488559_11113</name>
</gene>
<feature type="modified residue" description="N6-(pyridoxal phosphate)lysine" evidence="2 3">
    <location>
        <position position="35"/>
    </location>
</feature>
<dbReference type="OrthoDB" id="9804072at2"/>
<dbReference type="RefSeq" id="WP_092652578.1">
    <property type="nucleotide sequence ID" value="NZ_FOHA01000011.1"/>
</dbReference>
<feature type="domain" description="Alanine racemase N-terminal" evidence="5">
    <location>
        <begin position="26"/>
        <end position="223"/>
    </location>
</feature>
<dbReference type="InterPro" id="IPR001608">
    <property type="entry name" value="Ala_racemase_N"/>
</dbReference>
<dbReference type="PANTHER" id="PTHR10146">
    <property type="entry name" value="PROLINE SYNTHETASE CO-TRANSCRIBED BACTERIAL HOMOLOG PROTEIN"/>
    <property type="match status" value="1"/>
</dbReference>
<organism evidence="6 7">
    <name type="scientific">Isobaculum melis</name>
    <dbReference type="NCBI Taxonomy" id="142588"/>
    <lineage>
        <taxon>Bacteria</taxon>
        <taxon>Bacillati</taxon>
        <taxon>Bacillota</taxon>
        <taxon>Bacilli</taxon>
        <taxon>Lactobacillales</taxon>
        <taxon>Carnobacteriaceae</taxon>
        <taxon>Isobaculum</taxon>
    </lineage>
</organism>
<dbReference type="InterPro" id="IPR011078">
    <property type="entry name" value="PyrdxlP_homeostasis"/>
</dbReference>
<evidence type="ECO:0000256" key="2">
    <source>
        <dbReference type="HAMAP-Rule" id="MF_02087"/>
    </source>
</evidence>
<protein>
    <recommendedName>
        <fullName evidence="2">Pyridoxal phosphate homeostasis protein</fullName>
        <shortName evidence="2">PLP homeostasis protein</shortName>
    </recommendedName>
</protein>
<dbReference type="InterPro" id="IPR029066">
    <property type="entry name" value="PLP-binding_barrel"/>
</dbReference>
<evidence type="ECO:0000256" key="1">
    <source>
        <dbReference type="ARBA" id="ARBA00022898"/>
    </source>
</evidence>
<dbReference type="PANTHER" id="PTHR10146:SF14">
    <property type="entry name" value="PYRIDOXAL PHOSPHATE HOMEOSTASIS PROTEIN"/>
    <property type="match status" value="1"/>
</dbReference>
<evidence type="ECO:0000313" key="6">
    <source>
        <dbReference type="EMBL" id="SER92847.1"/>
    </source>
</evidence>
<comment type="cofactor">
    <cofactor evidence="3">
        <name>pyridoxal 5'-phosphate</name>
        <dbReference type="ChEBI" id="CHEBI:597326"/>
    </cofactor>
</comment>
<keyword evidence="1 2" id="KW-0663">Pyridoxal phosphate</keyword>
<dbReference type="CDD" id="cd00635">
    <property type="entry name" value="PLPDE_III_YBL036c_like"/>
    <property type="match status" value="1"/>
</dbReference>
<evidence type="ECO:0000313" key="7">
    <source>
        <dbReference type="Proteomes" id="UP000198948"/>
    </source>
</evidence>
<dbReference type="GO" id="GO:0030170">
    <property type="term" value="F:pyridoxal phosphate binding"/>
    <property type="evidence" value="ECO:0007669"/>
    <property type="project" value="UniProtKB-UniRule"/>
</dbReference>
<dbReference type="AlphaFoldDB" id="A0A1H9T6Y4"/>
<dbReference type="SUPFAM" id="SSF51419">
    <property type="entry name" value="PLP-binding barrel"/>
    <property type="match status" value="1"/>
</dbReference>
<dbReference type="STRING" id="142588.SAMN04488559_11113"/>
<dbReference type="Proteomes" id="UP000198948">
    <property type="component" value="Unassembled WGS sequence"/>
</dbReference>
<dbReference type="EMBL" id="FOHA01000011">
    <property type="protein sequence ID" value="SER92847.1"/>
    <property type="molecule type" value="Genomic_DNA"/>
</dbReference>
<reference evidence="6 7" key="1">
    <citation type="submission" date="2016-10" db="EMBL/GenBank/DDBJ databases">
        <authorList>
            <person name="de Groot N.N."/>
        </authorList>
    </citation>
    <scope>NUCLEOTIDE SEQUENCE [LARGE SCALE GENOMIC DNA]</scope>
    <source>
        <strain evidence="6 7">DSM 13760</strain>
    </source>
</reference>
<name>A0A1H9T6Y4_9LACT</name>
<evidence type="ECO:0000256" key="3">
    <source>
        <dbReference type="PIRSR" id="PIRSR004848-1"/>
    </source>
</evidence>
<evidence type="ECO:0000256" key="4">
    <source>
        <dbReference type="RuleBase" id="RU004514"/>
    </source>
</evidence>
<evidence type="ECO:0000259" key="5">
    <source>
        <dbReference type="Pfam" id="PF01168"/>
    </source>
</evidence>
<dbReference type="Gene3D" id="3.20.20.10">
    <property type="entry name" value="Alanine racemase"/>
    <property type="match status" value="1"/>
</dbReference>
<keyword evidence="7" id="KW-1185">Reference proteome</keyword>
<dbReference type="FunFam" id="3.20.20.10:FF:000011">
    <property type="entry name" value="Pyridoxal phosphate homeostasis protein"/>
    <property type="match status" value="1"/>
</dbReference>
<comment type="similarity">
    <text evidence="2 4">Belongs to the pyridoxal phosphate-binding protein YggS/PROSC family.</text>
</comment>
<comment type="function">
    <text evidence="2">Pyridoxal 5'-phosphate (PLP)-binding protein, which is involved in PLP homeostasis.</text>
</comment>
<dbReference type="Pfam" id="PF01168">
    <property type="entry name" value="Ala_racemase_N"/>
    <property type="match status" value="1"/>
</dbReference>
<dbReference type="NCBIfam" id="TIGR00044">
    <property type="entry name" value="YggS family pyridoxal phosphate-dependent enzyme"/>
    <property type="match status" value="1"/>
</dbReference>